<protein>
    <submittedName>
        <fullName evidence="3">Protein GumC</fullName>
    </submittedName>
</protein>
<keyword evidence="1" id="KW-1133">Transmembrane helix</keyword>
<evidence type="ECO:0000313" key="3">
    <source>
        <dbReference type="EMBL" id="HFC46649.1"/>
    </source>
</evidence>
<sequence>AAPIREAEWAELTRDYEQLKKHYEDLVAKKIQAESVENLEKRQKGSQLKIIEYAHVPDKPYKPDFKKIMVLALAAGLGVGGGIAFLLDFIDTTFRDPEEIETYLGLPVVCSIPFVETQKTRFRKKLKAILVFFLVSGSVACFLGLFAFHWHRGDIIL</sequence>
<feature type="transmembrane region" description="Helical" evidence="1">
    <location>
        <begin position="128"/>
        <end position="150"/>
    </location>
</feature>
<keyword evidence="1" id="KW-0472">Membrane</keyword>
<dbReference type="GO" id="GO:0005886">
    <property type="term" value="C:plasma membrane"/>
    <property type="evidence" value="ECO:0007669"/>
    <property type="project" value="TreeGrafter"/>
</dbReference>
<feature type="transmembrane region" description="Helical" evidence="1">
    <location>
        <begin position="68"/>
        <end position="87"/>
    </location>
</feature>
<reference evidence="3" key="1">
    <citation type="journal article" date="2020" name="mSystems">
        <title>Genome- and Community-Level Interaction Insights into Carbon Utilization and Element Cycling Functions of Hydrothermarchaeota in Hydrothermal Sediment.</title>
        <authorList>
            <person name="Zhou Z."/>
            <person name="Liu Y."/>
            <person name="Xu W."/>
            <person name="Pan J."/>
            <person name="Luo Z.H."/>
            <person name="Li M."/>
        </authorList>
    </citation>
    <scope>NUCLEOTIDE SEQUENCE [LARGE SCALE GENOMIC DNA]</scope>
    <source>
        <strain evidence="3">HyVt-503</strain>
    </source>
</reference>
<organism evidence="3">
    <name type="scientific">Dissulfuribacter thermophilus</name>
    <dbReference type="NCBI Taxonomy" id="1156395"/>
    <lineage>
        <taxon>Bacteria</taxon>
        <taxon>Pseudomonadati</taxon>
        <taxon>Thermodesulfobacteriota</taxon>
        <taxon>Dissulfuribacteria</taxon>
        <taxon>Dissulfuribacterales</taxon>
        <taxon>Dissulfuribacteraceae</taxon>
        <taxon>Dissulfuribacter</taxon>
    </lineage>
</organism>
<gene>
    <name evidence="3" type="ORF">ENJ63_02070</name>
</gene>
<comment type="caution">
    <text evidence="3">The sequence shown here is derived from an EMBL/GenBank/DDBJ whole genome shotgun (WGS) entry which is preliminary data.</text>
</comment>
<dbReference type="Proteomes" id="UP000885797">
    <property type="component" value="Unassembled WGS sequence"/>
</dbReference>
<feature type="domain" description="Tyrosine-protein kinase G-rich" evidence="2">
    <location>
        <begin position="11"/>
        <end position="86"/>
    </location>
</feature>
<dbReference type="InterPro" id="IPR050445">
    <property type="entry name" value="Bact_polysacc_biosynth/exp"/>
</dbReference>
<accession>A0A7V2WSH5</accession>
<evidence type="ECO:0000259" key="2">
    <source>
        <dbReference type="Pfam" id="PF13807"/>
    </source>
</evidence>
<feature type="non-terminal residue" evidence="3">
    <location>
        <position position="1"/>
    </location>
</feature>
<dbReference type="InterPro" id="IPR032807">
    <property type="entry name" value="GNVR"/>
</dbReference>
<name>A0A7V2WSH5_9BACT</name>
<dbReference type="GO" id="GO:0004713">
    <property type="term" value="F:protein tyrosine kinase activity"/>
    <property type="evidence" value="ECO:0007669"/>
    <property type="project" value="TreeGrafter"/>
</dbReference>
<dbReference type="AlphaFoldDB" id="A0A7V2WSH5"/>
<dbReference type="PANTHER" id="PTHR32309:SF13">
    <property type="entry name" value="FERRIC ENTEROBACTIN TRANSPORT PROTEIN FEPE"/>
    <property type="match status" value="1"/>
</dbReference>
<proteinExistence type="predicted"/>
<dbReference type="Pfam" id="PF13807">
    <property type="entry name" value="GNVR"/>
    <property type="match status" value="1"/>
</dbReference>
<dbReference type="PANTHER" id="PTHR32309">
    <property type="entry name" value="TYROSINE-PROTEIN KINASE"/>
    <property type="match status" value="1"/>
</dbReference>
<evidence type="ECO:0000256" key="1">
    <source>
        <dbReference type="SAM" id="Phobius"/>
    </source>
</evidence>
<dbReference type="EMBL" id="DRND01000173">
    <property type="protein sequence ID" value="HFC46649.1"/>
    <property type="molecule type" value="Genomic_DNA"/>
</dbReference>
<keyword evidence="1" id="KW-0812">Transmembrane</keyword>